<accession>A0A2H0RKF3</accession>
<name>A0A2H0RKF3_9BACT</name>
<sequence length="66" mass="6968">MYTEETLSKGMGIAPTFFGMMDDADDEGAGWGGDEAPSGAPTGDTADEEEDDSVDIDDAWDDESDL</sequence>
<gene>
    <name evidence="2" type="ORF">COV07_04495</name>
</gene>
<comment type="caution">
    <text evidence="2">The sequence shown here is derived from an EMBL/GenBank/DDBJ whole genome shotgun (WGS) entry which is preliminary data.</text>
</comment>
<reference evidence="2 3" key="1">
    <citation type="submission" date="2017-09" db="EMBL/GenBank/DDBJ databases">
        <title>Depth-based differentiation of microbial function through sediment-hosted aquifers and enrichment of novel symbionts in the deep terrestrial subsurface.</title>
        <authorList>
            <person name="Probst A.J."/>
            <person name="Ladd B."/>
            <person name="Jarett J.K."/>
            <person name="Geller-Mcgrath D.E."/>
            <person name="Sieber C.M."/>
            <person name="Emerson J.B."/>
            <person name="Anantharaman K."/>
            <person name="Thomas B.C."/>
            <person name="Malmstrom R."/>
            <person name="Stieglmeier M."/>
            <person name="Klingl A."/>
            <person name="Woyke T."/>
            <person name="Ryan C.M."/>
            <person name="Banfield J.F."/>
        </authorList>
    </citation>
    <scope>NUCLEOTIDE SEQUENCE [LARGE SCALE GENOMIC DNA]</scope>
    <source>
        <strain evidence="2">CG10_big_fil_rev_8_21_14_0_10_45_14</strain>
    </source>
</reference>
<evidence type="ECO:0000256" key="1">
    <source>
        <dbReference type="SAM" id="MobiDB-lite"/>
    </source>
</evidence>
<evidence type="ECO:0000313" key="2">
    <source>
        <dbReference type="EMBL" id="PIR46255.1"/>
    </source>
</evidence>
<feature type="region of interest" description="Disordered" evidence="1">
    <location>
        <begin position="18"/>
        <end position="66"/>
    </location>
</feature>
<feature type="compositionally biased region" description="Acidic residues" evidence="1">
    <location>
        <begin position="45"/>
        <end position="66"/>
    </location>
</feature>
<dbReference type="Proteomes" id="UP000230833">
    <property type="component" value="Unassembled WGS sequence"/>
</dbReference>
<organism evidence="2 3">
    <name type="scientific">Candidatus Vogelbacteria bacterium CG10_big_fil_rev_8_21_14_0_10_45_14</name>
    <dbReference type="NCBI Taxonomy" id="1975042"/>
    <lineage>
        <taxon>Bacteria</taxon>
        <taxon>Candidatus Vogeliibacteriota</taxon>
    </lineage>
</organism>
<dbReference type="AlphaFoldDB" id="A0A2H0RKF3"/>
<proteinExistence type="predicted"/>
<dbReference type="EMBL" id="PCYL01000048">
    <property type="protein sequence ID" value="PIR46255.1"/>
    <property type="molecule type" value="Genomic_DNA"/>
</dbReference>
<evidence type="ECO:0000313" key="3">
    <source>
        <dbReference type="Proteomes" id="UP000230833"/>
    </source>
</evidence>
<protein>
    <submittedName>
        <fullName evidence="2">Uncharacterized protein</fullName>
    </submittedName>
</protein>